<dbReference type="GO" id="GO:0046076">
    <property type="term" value="P:dTTP catabolic process"/>
    <property type="evidence" value="ECO:0007669"/>
    <property type="project" value="TreeGrafter"/>
</dbReference>
<proteinExistence type="predicted"/>
<dbReference type="FunFam" id="1.10.287.1080:FF:000001">
    <property type="entry name" value="Nucleoside triphosphate pyrophosphohydrolase"/>
    <property type="match status" value="1"/>
</dbReference>
<dbReference type="GO" id="GO:0006203">
    <property type="term" value="P:dGTP catabolic process"/>
    <property type="evidence" value="ECO:0007669"/>
    <property type="project" value="TreeGrafter"/>
</dbReference>
<dbReference type="Gene3D" id="3.40.1010.10">
    <property type="entry name" value="Cobalt-precorrin-4 Transmethylase, Domain 1"/>
    <property type="match status" value="1"/>
</dbReference>
<dbReference type="Pfam" id="PF03819">
    <property type="entry name" value="MazG"/>
    <property type="match status" value="2"/>
</dbReference>
<evidence type="ECO:0000259" key="2">
    <source>
        <dbReference type="Pfam" id="PF03819"/>
    </source>
</evidence>
<dbReference type="SUPFAM" id="SSF101386">
    <property type="entry name" value="all-alpha NTP pyrophosphatases"/>
    <property type="match status" value="2"/>
</dbReference>
<dbReference type="InterPro" id="IPR014777">
    <property type="entry name" value="4pyrrole_Mease_sub1"/>
</dbReference>
<dbReference type="Pfam" id="PF00590">
    <property type="entry name" value="TP_methylase"/>
    <property type="match status" value="1"/>
</dbReference>
<dbReference type="CDD" id="cd11528">
    <property type="entry name" value="NTP-PPase_MazG_Nterm"/>
    <property type="match status" value="1"/>
</dbReference>
<evidence type="ECO:0000259" key="1">
    <source>
        <dbReference type="Pfam" id="PF00590"/>
    </source>
</evidence>
<feature type="domain" description="Tetrapyrrole methylase" evidence="1">
    <location>
        <begin position="4"/>
        <end position="205"/>
    </location>
</feature>
<sequence>MLKIMGLGPGAYEALTIGALKELKNNKNIYFRTEKHPTVDFLKDEGIKFESYDHAYEKYDSFDDVYKYIAEDLITKVKDDEDLIYAVPGHPLVAEKSVINLIELCKENNIQYEVLPAVSFVDAMMEALQVDPIEGVKIIDAFDMKNQILDKRVGTIITQVYNNFIASEVKLRLLEGYEDDTEIIFVRAAGIEGLESIRKIPLYELDWQEDIDYLTSIYIPKDLGNKKDFQDLLDIIETLRNPGGCPWDREQTHESLKSALLEECYEVIDAIENEDEDALIEELGDVLLQVVFHASIGKEDGYFDIMDVIGGISNKMINRHPHVFGNEEANTSEQVLVNWDEIKKEEKGIKTLTEEMQNIAKSLPATTRAYKVQKKAKKVGFDWNDVNYAMDKVKEELNEIKEVYNCEDKSIIEGEVGDLLFACINVARFLEVDGELALDKTIKKFIKRFSYIENEAIKNNKNLKDMTLEEMDKLWEEAKTSEK</sequence>
<dbReference type="GO" id="GO:0047693">
    <property type="term" value="F:ATP diphosphatase activity"/>
    <property type="evidence" value="ECO:0007669"/>
    <property type="project" value="UniProtKB-EC"/>
</dbReference>
<dbReference type="GO" id="GO:0008168">
    <property type="term" value="F:methyltransferase activity"/>
    <property type="evidence" value="ECO:0007669"/>
    <property type="project" value="InterPro"/>
</dbReference>
<dbReference type="GO" id="GO:0046052">
    <property type="term" value="P:UTP catabolic process"/>
    <property type="evidence" value="ECO:0007669"/>
    <property type="project" value="TreeGrafter"/>
</dbReference>
<gene>
    <name evidence="3" type="primary">mazG</name>
    <name evidence="3" type="ORF">NCTC8081_00080</name>
</gene>
<dbReference type="GO" id="GO:0046061">
    <property type="term" value="P:dATP catabolic process"/>
    <property type="evidence" value="ECO:0007669"/>
    <property type="project" value="TreeGrafter"/>
</dbReference>
<dbReference type="InterPro" id="IPR048015">
    <property type="entry name" value="NTP-PPase_MazG-like_N"/>
</dbReference>
<dbReference type="NCBIfam" id="TIGR00444">
    <property type="entry name" value="mazG"/>
    <property type="match status" value="1"/>
</dbReference>
<dbReference type="InterPro" id="IPR024180">
    <property type="entry name" value="Tetrapyrrole_Mease/MazG_pred"/>
</dbReference>
<keyword evidence="3" id="KW-0378">Hydrolase</keyword>
<dbReference type="PANTHER" id="PTHR30522">
    <property type="entry name" value="NUCLEOSIDE TRIPHOSPHATE PYROPHOSPHOHYDROLASE"/>
    <property type="match status" value="1"/>
</dbReference>
<dbReference type="SUPFAM" id="SSF53790">
    <property type="entry name" value="Tetrapyrrole methylase"/>
    <property type="match status" value="1"/>
</dbReference>
<dbReference type="GO" id="GO:0006950">
    <property type="term" value="P:response to stress"/>
    <property type="evidence" value="ECO:0007669"/>
    <property type="project" value="UniProtKB-ARBA"/>
</dbReference>
<reference evidence="3 4" key="1">
    <citation type="submission" date="2018-06" db="EMBL/GenBank/DDBJ databases">
        <authorList>
            <consortium name="Pathogen Informatics"/>
            <person name="Doyle S."/>
        </authorList>
    </citation>
    <scope>NUCLEOTIDE SEQUENCE [LARGE SCALE GENOMIC DNA]</scope>
    <source>
        <strain evidence="3 4">NCTC8081</strain>
    </source>
</reference>
<dbReference type="GO" id="GO:0046047">
    <property type="term" value="P:TTP catabolic process"/>
    <property type="evidence" value="ECO:0007669"/>
    <property type="project" value="TreeGrafter"/>
</dbReference>
<dbReference type="PANTHER" id="PTHR30522:SF0">
    <property type="entry name" value="NUCLEOSIDE TRIPHOSPHATE PYROPHOSPHOHYDROLASE"/>
    <property type="match status" value="1"/>
</dbReference>
<evidence type="ECO:0000313" key="4">
    <source>
        <dbReference type="Proteomes" id="UP000250234"/>
    </source>
</evidence>
<dbReference type="PIRSF" id="PIRSF002845">
    <property type="entry name" value="Ttrprl_mtas_MazG"/>
    <property type="match status" value="1"/>
</dbReference>
<dbReference type="CDD" id="cd11723">
    <property type="entry name" value="YabN_N_like"/>
    <property type="match status" value="1"/>
</dbReference>
<dbReference type="Proteomes" id="UP000250234">
    <property type="component" value="Unassembled WGS sequence"/>
</dbReference>
<dbReference type="FunFam" id="1.10.287.1080:FF:000003">
    <property type="entry name" value="Nucleoside triphosphate pyrophosphohydrolase"/>
    <property type="match status" value="1"/>
</dbReference>
<dbReference type="InterPro" id="IPR011551">
    <property type="entry name" value="NTP_PyrPHydrolase_MazG"/>
</dbReference>
<organism evidence="3 4">
    <name type="scientific">Clostridium perfringens</name>
    <dbReference type="NCBI Taxonomy" id="1502"/>
    <lineage>
        <taxon>Bacteria</taxon>
        <taxon>Bacillati</taxon>
        <taxon>Bacillota</taxon>
        <taxon>Clostridia</taxon>
        <taxon>Eubacteriales</taxon>
        <taxon>Clostridiaceae</taxon>
        <taxon>Clostridium</taxon>
    </lineage>
</organism>
<dbReference type="CDD" id="cd11529">
    <property type="entry name" value="NTP-PPase_MazG_Cterm"/>
    <property type="match status" value="1"/>
</dbReference>
<dbReference type="AlphaFoldDB" id="A0A2X3E697"/>
<name>A0A2X3E697_CLOPF</name>
<feature type="domain" description="NTP pyrophosphohydrolase MazG-like" evidence="2">
    <location>
        <begin position="390"/>
        <end position="448"/>
    </location>
</feature>
<dbReference type="EC" id="3.6.1.8" evidence="3"/>
<dbReference type="InterPro" id="IPR000878">
    <property type="entry name" value="4pyrrol_Mease"/>
</dbReference>
<evidence type="ECO:0000313" key="3">
    <source>
        <dbReference type="EMBL" id="SQC06040.1"/>
    </source>
</evidence>
<accession>A0A2X3E697</accession>
<dbReference type="InterPro" id="IPR004518">
    <property type="entry name" value="MazG-like_dom"/>
</dbReference>
<dbReference type="RefSeq" id="WP_111945032.1">
    <property type="nucleotide sequence ID" value="NZ_CATNYA010000011.1"/>
</dbReference>
<dbReference type="NCBIfam" id="NF007113">
    <property type="entry name" value="PRK09562.1"/>
    <property type="match status" value="1"/>
</dbReference>
<dbReference type="InterPro" id="IPR035013">
    <property type="entry name" value="YabN_N"/>
</dbReference>
<dbReference type="Gene3D" id="1.10.287.1080">
    <property type="entry name" value="MazG-like"/>
    <property type="match status" value="2"/>
</dbReference>
<feature type="domain" description="NTP pyrophosphohydrolase MazG-like" evidence="2">
    <location>
        <begin position="251"/>
        <end position="324"/>
    </location>
</feature>
<dbReference type="InterPro" id="IPR035996">
    <property type="entry name" value="4pyrrol_Methylase_sf"/>
</dbReference>
<dbReference type="GO" id="GO:0046081">
    <property type="term" value="P:dUTP catabolic process"/>
    <property type="evidence" value="ECO:0007669"/>
    <property type="project" value="TreeGrafter"/>
</dbReference>
<dbReference type="InterPro" id="IPR048011">
    <property type="entry name" value="NTP-PPase_MazG-like_C"/>
</dbReference>
<dbReference type="EMBL" id="UAWO01000002">
    <property type="protein sequence ID" value="SQC06040.1"/>
    <property type="molecule type" value="Genomic_DNA"/>
</dbReference>
<protein>
    <submittedName>
        <fullName evidence="3">Nucleotide pyrophosphohydrolase</fullName>
        <ecNumber evidence="3">3.6.1.8</ecNumber>
    </submittedName>
</protein>